<feature type="compositionally biased region" description="Polar residues" evidence="1">
    <location>
        <begin position="100"/>
        <end position="133"/>
    </location>
</feature>
<comment type="caution">
    <text evidence="2">The sequence shown here is derived from an EMBL/GenBank/DDBJ whole genome shotgun (WGS) entry which is preliminary data.</text>
</comment>
<evidence type="ECO:0000256" key="1">
    <source>
        <dbReference type="SAM" id="MobiDB-lite"/>
    </source>
</evidence>
<dbReference type="PANTHER" id="PTHR22705">
    <property type="entry name" value="ZINC FINGER, ZZ DOMAIN CONTAINING 3"/>
    <property type="match status" value="1"/>
</dbReference>
<dbReference type="Proteomes" id="UP001165120">
    <property type="component" value="Unassembled WGS sequence"/>
</dbReference>
<gene>
    <name evidence="2" type="ORF">Cboi02_000370300</name>
</gene>
<evidence type="ECO:0000313" key="2">
    <source>
        <dbReference type="EMBL" id="GME72644.1"/>
    </source>
</evidence>
<name>A0A9W6T0R1_CANBO</name>
<keyword evidence="3" id="KW-1185">Reference proteome</keyword>
<dbReference type="InterPro" id="IPR037830">
    <property type="entry name" value="ZZZ3"/>
</dbReference>
<feature type="region of interest" description="Disordered" evidence="1">
    <location>
        <begin position="1"/>
        <end position="21"/>
    </location>
</feature>
<dbReference type="PANTHER" id="PTHR22705:SF0">
    <property type="entry name" value="ZZ-TYPE ZINC FINGER-CONTAINING PROTEIN 3"/>
    <property type="match status" value="1"/>
</dbReference>
<feature type="compositionally biased region" description="Low complexity" evidence="1">
    <location>
        <begin position="49"/>
        <end position="63"/>
    </location>
</feature>
<feature type="region of interest" description="Disordered" evidence="1">
    <location>
        <begin position="77"/>
        <end position="148"/>
    </location>
</feature>
<reference evidence="2" key="1">
    <citation type="submission" date="2023-04" db="EMBL/GenBank/DDBJ databases">
        <title>Candida boidinii NBRC 10035.</title>
        <authorList>
            <person name="Ichikawa N."/>
            <person name="Sato H."/>
            <person name="Tonouchi N."/>
        </authorList>
    </citation>
    <scope>NUCLEOTIDE SEQUENCE</scope>
    <source>
        <strain evidence="2">NBRC 10035</strain>
    </source>
</reference>
<protein>
    <submittedName>
        <fullName evidence="2">Unnamed protein product</fullName>
    </submittedName>
</protein>
<feature type="region of interest" description="Disordered" evidence="1">
    <location>
        <begin position="49"/>
        <end position="68"/>
    </location>
</feature>
<sequence length="302" mass="34309">MTALKVLPSNHHSHAHIKQQENQLTTDLLSQSNNIDNKKRKLDIDNNTIDSIDISNSNNNNNNKRIHIDSSNYGYTHIQNSNDSIDASSPETSSASDSPMNSSITSEATTPSNSCDLNDFSKQSIENTENDQSNTATNTATTDSPKLTNQEKLENNTDFISLCSTLSLLKRQLEISKNDIINLKNLKLNYLNNPVNIIDSLNSKKFNKNLPKKLNVLNLPEINWEKYNTSNKSIDLLFNNENNNHSINSNNKCFKCGYNNIKDSIQFKNLRFFDNSKDNLNNKFELDKLIDNNNNNLNHYHI</sequence>
<accession>A0A9W6T0R1</accession>
<evidence type="ECO:0000313" key="3">
    <source>
        <dbReference type="Proteomes" id="UP001165120"/>
    </source>
</evidence>
<dbReference type="AlphaFoldDB" id="A0A9W6T0R1"/>
<proteinExistence type="predicted"/>
<organism evidence="2 3">
    <name type="scientific">Candida boidinii</name>
    <name type="common">Yeast</name>
    <dbReference type="NCBI Taxonomy" id="5477"/>
    <lineage>
        <taxon>Eukaryota</taxon>
        <taxon>Fungi</taxon>
        <taxon>Dikarya</taxon>
        <taxon>Ascomycota</taxon>
        <taxon>Saccharomycotina</taxon>
        <taxon>Pichiomycetes</taxon>
        <taxon>Pichiales</taxon>
        <taxon>Pichiaceae</taxon>
        <taxon>Ogataea</taxon>
        <taxon>Ogataea/Candida clade</taxon>
    </lineage>
</organism>
<feature type="compositionally biased region" description="Low complexity" evidence="1">
    <location>
        <begin position="83"/>
        <end position="99"/>
    </location>
</feature>
<dbReference type="EMBL" id="BSXN01001330">
    <property type="protein sequence ID" value="GME72644.1"/>
    <property type="molecule type" value="Genomic_DNA"/>
</dbReference>